<dbReference type="GeneID" id="59346831"/>
<dbReference type="EMBL" id="JACAZF010000006">
    <property type="protein sequence ID" value="KAF7301959.1"/>
    <property type="molecule type" value="Genomic_DNA"/>
</dbReference>
<protein>
    <submittedName>
        <fullName evidence="1">Hemolytic lectin LSLb</fullName>
    </submittedName>
</protein>
<keyword evidence="2" id="KW-1185">Reference proteome</keyword>
<dbReference type="OrthoDB" id="4948898at2759"/>
<evidence type="ECO:0000313" key="2">
    <source>
        <dbReference type="Proteomes" id="UP000636479"/>
    </source>
</evidence>
<dbReference type="Gene3D" id="2.170.15.10">
    <property type="entry name" value="Proaerolysin, chain A, domain 3"/>
    <property type="match status" value="1"/>
</dbReference>
<dbReference type="InterPro" id="IPR004991">
    <property type="entry name" value="Aerolysin-like"/>
</dbReference>
<dbReference type="CDD" id="cd23424">
    <property type="entry name" value="beta-trefoil_Ricin_BEL-like"/>
    <property type="match status" value="1"/>
</dbReference>
<organism evidence="1 2">
    <name type="scientific">Mycena indigotica</name>
    <dbReference type="NCBI Taxonomy" id="2126181"/>
    <lineage>
        <taxon>Eukaryota</taxon>
        <taxon>Fungi</taxon>
        <taxon>Dikarya</taxon>
        <taxon>Basidiomycota</taxon>
        <taxon>Agaricomycotina</taxon>
        <taxon>Agaricomycetes</taxon>
        <taxon>Agaricomycetidae</taxon>
        <taxon>Agaricales</taxon>
        <taxon>Marasmiineae</taxon>
        <taxon>Mycenaceae</taxon>
        <taxon>Mycena</taxon>
    </lineage>
</organism>
<dbReference type="PANTHER" id="PTHR39244">
    <property type="entry name" value="NATTERIN-4"/>
    <property type="match status" value="1"/>
</dbReference>
<dbReference type="InterPro" id="IPR053237">
    <property type="entry name" value="Natterin_C"/>
</dbReference>
<dbReference type="PANTHER" id="PTHR39244:SF5">
    <property type="entry name" value="NATTERIN-3-LIKE"/>
    <property type="match status" value="1"/>
</dbReference>
<keyword evidence="1" id="KW-0430">Lectin</keyword>
<evidence type="ECO:0000313" key="1">
    <source>
        <dbReference type="EMBL" id="KAF7301959.1"/>
    </source>
</evidence>
<gene>
    <name evidence="1" type="ORF">MIND_00762000</name>
</gene>
<dbReference type="AlphaFoldDB" id="A0A8H6W7C0"/>
<dbReference type="Proteomes" id="UP000636479">
    <property type="component" value="Unassembled WGS sequence"/>
</dbReference>
<dbReference type="GO" id="GO:0030246">
    <property type="term" value="F:carbohydrate binding"/>
    <property type="evidence" value="ECO:0007669"/>
    <property type="project" value="UniProtKB-KW"/>
</dbReference>
<dbReference type="SUPFAM" id="SSF56973">
    <property type="entry name" value="Aerolisin/ETX pore-forming domain"/>
    <property type="match status" value="1"/>
</dbReference>
<accession>A0A8H6W7C0</accession>
<reference evidence="1" key="1">
    <citation type="submission" date="2020-05" db="EMBL/GenBank/DDBJ databases">
        <title>Mycena genomes resolve the evolution of fungal bioluminescence.</title>
        <authorList>
            <person name="Tsai I.J."/>
        </authorList>
    </citation>
    <scope>NUCLEOTIDE SEQUENCE</scope>
    <source>
        <strain evidence="1">171206Taipei</strain>
    </source>
</reference>
<dbReference type="Pfam" id="PF03318">
    <property type="entry name" value="ETX_MTX2"/>
    <property type="match status" value="1"/>
</dbReference>
<proteinExistence type="predicted"/>
<sequence length="314" mass="34860">MSDTIYIPPPNIYFRLANYLSLHVLYSRTDAQPEVGHTPLGDKPIANQYFSLVPGTGSHDGQYAIKSRETGKVLFSRTKEEPKVGHIDGDGKYNDNWFKLDPGQGKQTQMFRFICPATNTVIFSRTHAKPQVGNLEPITTKYDDHYFSFLFEDLEVVRVDYDLKQGKILSAAPQVVGTQSLTNNTNSSQEISFSLLASSNHTHSWETTGGFPVSVGLGISSGVPYYVADSGFVSSPAFDWTFGEATTYTHTWKDTIQGKAGPKETIRAVSAVTRGLLEVPYVIVFRSQSGVEVESKGVWRGVSTWDLRHTIYRG</sequence>
<dbReference type="RefSeq" id="XP_037219959.1">
    <property type="nucleotide sequence ID" value="XM_037364315.1"/>
</dbReference>
<comment type="caution">
    <text evidence="1">The sequence shown here is derived from an EMBL/GenBank/DDBJ whole genome shotgun (WGS) entry which is preliminary data.</text>
</comment>
<dbReference type="Gene3D" id="2.80.10.50">
    <property type="match status" value="1"/>
</dbReference>
<name>A0A8H6W7C0_9AGAR</name>